<dbReference type="InterPro" id="IPR008969">
    <property type="entry name" value="CarboxyPept-like_regulatory"/>
</dbReference>
<evidence type="ECO:0008006" key="4">
    <source>
        <dbReference type="Google" id="ProtNLM"/>
    </source>
</evidence>
<dbReference type="EMBL" id="BMOD01000001">
    <property type="protein sequence ID" value="GGJ20830.1"/>
    <property type="molecule type" value="Genomic_DNA"/>
</dbReference>
<keyword evidence="1" id="KW-0732">Signal</keyword>
<reference evidence="3" key="1">
    <citation type="journal article" date="2019" name="Int. J. Syst. Evol. Microbiol.">
        <title>The Global Catalogue of Microorganisms (GCM) 10K type strain sequencing project: providing services to taxonomists for standard genome sequencing and annotation.</title>
        <authorList>
            <consortium name="The Broad Institute Genomics Platform"/>
            <consortium name="The Broad Institute Genome Sequencing Center for Infectious Disease"/>
            <person name="Wu L."/>
            <person name="Ma J."/>
        </authorList>
    </citation>
    <scope>NUCLEOTIDE SEQUENCE [LARGE SCALE GENOMIC DNA]</scope>
    <source>
        <strain evidence="3">JCM 14370</strain>
    </source>
</reference>
<sequence length="253" mass="27434">MLQRIILMGSILLGATLGTAASKPGTVQGQVLDAQGKPVEGAQIWIKPVVTTGVAEALTDEHGKYLIDGLPPVGYRAYAWMEVPYRGKTFCLRLAQTSTAEYNPFNPRDGIVRNFVWKTSGRIPDQDLYDDMGYFGGSMPLMAAFGQERFATQNDQIEVELTPTGPLIDGSKGKVLTKVAPARGYVLDVPVGPYQVKATFISAKGKREALDVSSYDGEYENSTVVEFKPAAASCKGSSASGSGRAYIYWKFRN</sequence>
<dbReference type="Pfam" id="PF13620">
    <property type="entry name" value="CarboxypepD_reg"/>
    <property type="match status" value="1"/>
</dbReference>
<dbReference type="Gene3D" id="2.60.40.1120">
    <property type="entry name" value="Carboxypeptidase-like, regulatory domain"/>
    <property type="match status" value="1"/>
</dbReference>
<evidence type="ECO:0000313" key="3">
    <source>
        <dbReference type="Proteomes" id="UP000632222"/>
    </source>
</evidence>
<organism evidence="2 3">
    <name type="scientific">Deinococcus roseus</name>
    <dbReference type="NCBI Taxonomy" id="392414"/>
    <lineage>
        <taxon>Bacteria</taxon>
        <taxon>Thermotogati</taxon>
        <taxon>Deinococcota</taxon>
        <taxon>Deinococci</taxon>
        <taxon>Deinococcales</taxon>
        <taxon>Deinococcaceae</taxon>
        <taxon>Deinococcus</taxon>
    </lineage>
</organism>
<dbReference type="SUPFAM" id="SSF49464">
    <property type="entry name" value="Carboxypeptidase regulatory domain-like"/>
    <property type="match status" value="1"/>
</dbReference>
<protein>
    <recommendedName>
        <fullName evidence="4">Carboxypeptidase regulatory-like domain-containing protein</fullName>
    </recommendedName>
</protein>
<proteinExistence type="predicted"/>
<keyword evidence="3" id="KW-1185">Reference proteome</keyword>
<dbReference type="Proteomes" id="UP000632222">
    <property type="component" value="Unassembled WGS sequence"/>
</dbReference>
<feature type="signal peptide" evidence="1">
    <location>
        <begin position="1"/>
        <end position="20"/>
    </location>
</feature>
<evidence type="ECO:0000313" key="2">
    <source>
        <dbReference type="EMBL" id="GGJ20830.1"/>
    </source>
</evidence>
<comment type="caution">
    <text evidence="2">The sequence shown here is derived from an EMBL/GenBank/DDBJ whole genome shotgun (WGS) entry which is preliminary data.</text>
</comment>
<name>A0ABQ2CUJ9_9DEIO</name>
<feature type="chain" id="PRO_5046536255" description="Carboxypeptidase regulatory-like domain-containing protein" evidence="1">
    <location>
        <begin position="21"/>
        <end position="253"/>
    </location>
</feature>
<gene>
    <name evidence="2" type="ORF">GCM10008938_03830</name>
</gene>
<dbReference type="RefSeq" id="WP_188998989.1">
    <property type="nucleotide sequence ID" value="NZ_BMOD01000001.1"/>
</dbReference>
<evidence type="ECO:0000256" key="1">
    <source>
        <dbReference type="SAM" id="SignalP"/>
    </source>
</evidence>
<accession>A0ABQ2CUJ9</accession>